<accession>A0A5E4PGF2</accession>
<comment type="cofactor">
    <cofactor evidence="18">
        <name>heme</name>
        <dbReference type="ChEBI" id="CHEBI:30413"/>
    </cofactor>
    <text evidence="18">The heme is bound between the two transmembrane subunits.</text>
</comment>
<dbReference type="KEGG" id="asip:AQUSIP_12450"/>
<dbReference type="PANTHER" id="PTHR38689:SF1">
    <property type="entry name" value="SUCCINATE DEHYDROGENASE HYDROPHOBIC MEMBRANE ANCHOR SUBUNIT"/>
    <property type="match status" value="1"/>
</dbReference>
<keyword evidence="5 16" id="KW-0813">Transport</keyword>
<dbReference type="InterPro" id="IPR034804">
    <property type="entry name" value="SQR/QFR_C/D"/>
</dbReference>
<dbReference type="SUPFAM" id="SSF81343">
    <property type="entry name" value="Fumarate reductase respiratory complex transmembrane subunits"/>
    <property type="match status" value="1"/>
</dbReference>
<evidence type="ECO:0000256" key="1">
    <source>
        <dbReference type="ARBA" id="ARBA00004050"/>
    </source>
</evidence>
<dbReference type="GO" id="GO:0017004">
    <property type="term" value="P:cytochrome complex assembly"/>
    <property type="evidence" value="ECO:0007669"/>
    <property type="project" value="TreeGrafter"/>
</dbReference>
<dbReference type="NCBIfam" id="TIGR02968">
    <property type="entry name" value="succ_dehyd_anc"/>
    <property type="match status" value="1"/>
</dbReference>
<evidence type="ECO:0000256" key="17">
    <source>
        <dbReference type="PIRSR" id="PIRSR000169-1"/>
    </source>
</evidence>
<dbReference type="PIRSF" id="PIRSF000169">
    <property type="entry name" value="SDH_D"/>
    <property type="match status" value="1"/>
</dbReference>
<evidence type="ECO:0000256" key="2">
    <source>
        <dbReference type="ARBA" id="ARBA00004429"/>
    </source>
</evidence>
<evidence type="ECO:0000256" key="14">
    <source>
        <dbReference type="ARBA" id="ARBA00023004"/>
    </source>
</evidence>
<reference evidence="20 21" key="1">
    <citation type="submission" date="2019-08" db="EMBL/GenBank/DDBJ databases">
        <authorList>
            <person name="Guy L."/>
        </authorList>
    </citation>
    <scope>NUCLEOTIDE SEQUENCE [LARGE SCALE GENOMIC DNA]</scope>
    <source>
        <strain evidence="20 21">SGT-108</strain>
    </source>
</reference>
<dbReference type="EMBL" id="LR699119">
    <property type="protein sequence ID" value="VVC75944.1"/>
    <property type="molecule type" value="Genomic_DNA"/>
</dbReference>
<dbReference type="GO" id="GO:0009055">
    <property type="term" value="F:electron transfer activity"/>
    <property type="evidence" value="ECO:0007669"/>
    <property type="project" value="TreeGrafter"/>
</dbReference>
<dbReference type="UniPathway" id="UPA00223"/>
<keyword evidence="7 16" id="KW-0997">Cell inner membrane</keyword>
<dbReference type="Proteomes" id="UP000324194">
    <property type="component" value="Chromosome 1"/>
</dbReference>
<evidence type="ECO:0000256" key="18">
    <source>
        <dbReference type="PIRSR" id="PIRSR000169-2"/>
    </source>
</evidence>
<dbReference type="GO" id="GO:0005886">
    <property type="term" value="C:plasma membrane"/>
    <property type="evidence" value="ECO:0007669"/>
    <property type="project" value="UniProtKB-SubCell"/>
</dbReference>
<protein>
    <recommendedName>
        <fullName evidence="4 16">Succinate dehydrogenase hydrophobic membrane anchor subunit</fullName>
    </recommendedName>
</protein>
<evidence type="ECO:0000256" key="19">
    <source>
        <dbReference type="SAM" id="Phobius"/>
    </source>
</evidence>
<evidence type="ECO:0000313" key="21">
    <source>
        <dbReference type="Proteomes" id="UP000324194"/>
    </source>
</evidence>
<dbReference type="GO" id="GO:0020037">
    <property type="term" value="F:heme binding"/>
    <property type="evidence" value="ECO:0007669"/>
    <property type="project" value="InterPro"/>
</dbReference>
<evidence type="ECO:0000256" key="4">
    <source>
        <dbReference type="ARBA" id="ARBA00019425"/>
    </source>
</evidence>
<proteinExistence type="predicted"/>
<evidence type="ECO:0000256" key="12">
    <source>
        <dbReference type="ARBA" id="ARBA00022982"/>
    </source>
</evidence>
<keyword evidence="15 16" id="KW-0472">Membrane</keyword>
<evidence type="ECO:0000256" key="10">
    <source>
        <dbReference type="ARBA" id="ARBA00022692"/>
    </source>
</evidence>
<keyword evidence="14 18" id="KW-0408">Iron</keyword>
<dbReference type="Gene3D" id="1.20.1300.10">
    <property type="entry name" value="Fumarate reductase/succinate dehydrogenase, transmembrane subunit"/>
    <property type="match status" value="1"/>
</dbReference>
<dbReference type="CDD" id="cd03494">
    <property type="entry name" value="SQR_TypeC_SdhD"/>
    <property type="match status" value="1"/>
</dbReference>
<comment type="function">
    <text evidence="1 16">Membrane-anchoring subunit of succinate dehydrogenase (SDH).</text>
</comment>
<name>A0A5E4PGF2_9COXI</name>
<keyword evidence="10 19" id="KW-0812">Transmembrane</keyword>
<gene>
    <name evidence="20" type="primary">sdhD</name>
    <name evidence="20" type="ORF">AQUSIP_12450</name>
</gene>
<evidence type="ECO:0000256" key="9">
    <source>
        <dbReference type="ARBA" id="ARBA00022617"/>
    </source>
</evidence>
<dbReference type="PANTHER" id="PTHR38689">
    <property type="entry name" value="SUCCINATE DEHYDROGENASE HYDROPHOBIC MEMBRANE ANCHOR SUBUNIT"/>
    <property type="match status" value="1"/>
</dbReference>
<organism evidence="20 21">
    <name type="scientific">Aquicella siphonis</name>
    <dbReference type="NCBI Taxonomy" id="254247"/>
    <lineage>
        <taxon>Bacteria</taxon>
        <taxon>Pseudomonadati</taxon>
        <taxon>Pseudomonadota</taxon>
        <taxon>Gammaproteobacteria</taxon>
        <taxon>Legionellales</taxon>
        <taxon>Coxiellaceae</taxon>
        <taxon>Aquicella</taxon>
    </lineage>
</organism>
<sequence>MVKSVLGVNHQGLRDWVVQRISAILMAVYSIGLIIYIISNPGISFAEWHSLFAREWMKIATILFLVSIMLHAWIGIWTIFTDYIKSFVLRSTLNVLVLLMLAACFIWGVLILWSV</sequence>
<evidence type="ECO:0000256" key="13">
    <source>
        <dbReference type="ARBA" id="ARBA00022989"/>
    </source>
</evidence>
<keyword evidence="11 18" id="KW-0479">Metal-binding</keyword>
<feature type="transmembrane region" description="Helical" evidence="19">
    <location>
        <begin position="59"/>
        <end position="80"/>
    </location>
</feature>
<feature type="binding site" description="axial binding residue" evidence="18">
    <location>
        <position position="71"/>
    </location>
    <ligand>
        <name>heme</name>
        <dbReference type="ChEBI" id="CHEBI:30413"/>
        <note>ligand shared with second transmembrane subunit</note>
    </ligand>
    <ligandPart>
        <name>Fe</name>
        <dbReference type="ChEBI" id="CHEBI:18248"/>
    </ligandPart>
</feature>
<comment type="pathway">
    <text evidence="3 16">Carbohydrate metabolism; tricarboxylic acid cycle.</text>
</comment>
<dbReference type="InterPro" id="IPR014312">
    <property type="entry name" value="Succ_DH_anchor"/>
</dbReference>
<evidence type="ECO:0000313" key="20">
    <source>
        <dbReference type="EMBL" id="VVC75944.1"/>
    </source>
</evidence>
<feature type="transmembrane region" description="Helical" evidence="19">
    <location>
        <begin position="92"/>
        <end position="113"/>
    </location>
</feature>
<dbReference type="GO" id="GO:0046872">
    <property type="term" value="F:metal ion binding"/>
    <property type="evidence" value="ECO:0007669"/>
    <property type="project" value="UniProtKB-KW"/>
</dbReference>
<comment type="subcellular location">
    <subcellularLocation>
        <location evidence="2 16">Cell inner membrane</location>
        <topology evidence="2 16">Multi-pass membrane protein</topology>
    </subcellularLocation>
</comment>
<dbReference type="AlphaFoldDB" id="A0A5E4PGF2"/>
<evidence type="ECO:0000256" key="16">
    <source>
        <dbReference type="PIRNR" id="PIRNR000169"/>
    </source>
</evidence>
<evidence type="ECO:0000256" key="3">
    <source>
        <dbReference type="ARBA" id="ARBA00005163"/>
    </source>
</evidence>
<dbReference type="Pfam" id="PF01127">
    <property type="entry name" value="Sdh_cyt"/>
    <property type="match status" value="1"/>
</dbReference>
<evidence type="ECO:0000256" key="11">
    <source>
        <dbReference type="ARBA" id="ARBA00022723"/>
    </source>
</evidence>
<keyword evidence="6 16" id="KW-1003">Cell membrane</keyword>
<evidence type="ECO:0000256" key="7">
    <source>
        <dbReference type="ARBA" id="ARBA00022519"/>
    </source>
</evidence>
<dbReference type="GO" id="GO:0006099">
    <property type="term" value="P:tricarboxylic acid cycle"/>
    <property type="evidence" value="ECO:0007669"/>
    <property type="project" value="UniProtKB-UniRule"/>
</dbReference>
<dbReference type="RefSeq" id="WP_148339209.1">
    <property type="nucleotide sequence ID" value="NZ_LR699119.1"/>
</dbReference>
<dbReference type="InterPro" id="IPR000701">
    <property type="entry name" value="SuccDH_FuR_B_TM-su"/>
</dbReference>
<keyword evidence="21" id="KW-1185">Reference proteome</keyword>
<evidence type="ECO:0000256" key="5">
    <source>
        <dbReference type="ARBA" id="ARBA00022448"/>
    </source>
</evidence>
<feature type="transmembrane region" description="Helical" evidence="19">
    <location>
        <begin position="21"/>
        <end position="39"/>
    </location>
</feature>
<feature type="binding site" evidence="17">
    <location>
        <position position="83"/>
    </location>
    <ligand>
        <name>a ubiquinone</name>
        <dbReference type="ChEBI" id="CHEBI:16389"/>
    </ligand>
</feature>
<keyword evidence="12 16" id="KW-0249">Electron transport</keyword>
<keyword evidence="8 16" id="KW-0816">Tricarboxylic acid cycle</keyword>
<keyword evidence="9 18" id="KW-0349">Heme</keyword>
<evidence type="ECO:0000256" key="6">
    <source>
        <dbReference type="ARBA" id="ARBA00022475"/>
    </source>
</evidence>
<evidence type="ECO:0000256" key="15">
    <source>
        <dbReference type="ARBA" id="ARBA00023136"/>
    </source>
</evidence>
<keyword evidence="13 19" id="KW-1133">Transmembrane helix</keyword>
<evidence type="ECO:0000256" key="8">
    <source>
        <dbReference type="ARBA" id="ARBA00022532"/>
    </source>
</evidence>
<dbReference type="OrthoDB" id="5612767at2"/>